<evidence type="ECO:0000256" key="6">
    <source>
        <dbReference type="ARBA" id="ARBA00023136"/>
    </source>
</evidence>
<dbReference type="SMART" id="SM00387">
    <property type="entry name" value="HATPase_c"/>
    <property type="match status" value="1"/>
</dbReference>
<keyword evidence="4" id="KW-0808">Transferase</keyword>
<gene>
    <name evidence="9" type="ORF">GCM10010913_36370</name>
</gene>
<feature type="transmembrane region" description="Helical" evidence="7">
    <location>
        <begin position="288"/>
        <end position="311"/>
    </location>
</feature>
<dbReference type="InterPro" id="IPR010559">
    <property type="entry name" value="Sig_transdc_His_kin_internal"/>
</dbReference>
<dbReference type="PROSITE" id="PS50885">
    <property type="entry name" value="HAMP"/>
    <property type="match status" value="1"/>
</dbReference>
<evidence type="ECO:0000259" key="8">
    <source>
        <dbReference type="PROSITE" id="PS50885"/>
    </source>
</evidence>
<dbReference type="PANTHER" id="PTHR34220:SF7">
    <property type="entry name" value="SENSOR HISTIDINE KINASE YPDA"/>
    <property type="match status" value="1"/>
</dbReference>
<evidence type="ECO:0000256" key="2">
    <source>
        <dbReference type="ARBA" id="ARBA00022475"/>
    </source>
</evidence>
<evidence type="ECO:0000256" key="3">
    <source>
        <dbReference type="ARBA" id="ARBA00022553"/>
    </source>
</evidence>
<sequence length="589" mass="68054">MFLMKRSLFAKILLSMLITTAVPLLISNYLSYQIIGRSVKEQLVQLNQSSMAIKMSSITKYIHDISMLSYTYYGDPELMRLLTKEEVQTPVESVYMKQKIARNYAGFSEIRSIIYKSALTNKQITVKSELNERIPMPDFNDHLPGAKYDELDQEYSVVEFNGERRLRINKAFINASNRELLGMTTMTVRDTILKQLANPLGMEEENETYIFLQDNLQLLYSTPGVEGEEGWIERLREESGSSKGMINDSRGIYIYFRDADSNIPVTLVRFIPQSVIDQAGKQALNESFTIQLIVTVFVTIMAGLISYFILFRVKRILKHIKNIQMGNFDIQMESRGSDELAVLEDRFQEMVRQLDILWNQQYRYQLEVSTARLKMLQAQINPHFLFNTLQSIGSLAIKKNAPEVSDKIAELGAMFRYSMDIDTEEVRLQDELDHLNHYISLQMGRYQERIQFTQSCAEEALDLHIPKMILQPLVENSIIHGIEKGEGIGEIRVEIEAAEKLLIRIIDNGRGFSPETIQEIHNQYSEQSIQHDSRTRIGLINVFKRLQLYCGAGFAWRIESEPFIRTTITLELPYHQEKEQNVDESLDRG</sequence>
<evidence type="ECO:0000256" key="7">
    <source>
        <dbReference type="SAM" id="Phobius"/>
    </source>
</evidence>
<dbReference type="CDD" id="cd06225">
    <property type="entry name" value="HAMP"/>
    <property type="match status" value="1"/>
</dbReference>
<dbReference type="InterPro" id="IPR003594">
    <property type="entry name" value="HATPase_dom"/>
</dbReference>
<dbReference type="PANTHER" id="PTHR34220">
    <property type="entry name" value="SENSOR HISTIDINE KINASE YPDA"/>
    <property type="match status" value="1"/>
</dbReference>
<keyword evidence="6 7" id="KW-0472">Membrane</keyword>
<dbReference type="InterPro" id="IPR003660">
    <property type="entry name" value="HAMP_dom"/>
</dbReference>
<reference evidence="10" key="1">
    <citation type="journal article" date="2019" name="Int. J. Syst. Evol. Microbiol.">
        <title>The Global Catalogue of Microorganisms (GCM) 10K type strain sequencing project: providing services to taxonomists for standard genome sequencing and annotation.</title>
        <authorList>
            <consortium name="The Broad Institute Genomics Platform"/>
            <consortium name="The Broad Institute Genome Sequencing Center for Infectious Disease"/>
            <person name="Wu L."/>
            <person name="Ma J."/>
        </authorList>
    </citation>
    <scope>NUCLEOTIDE SEQUENCE [LARGE SCALE GENOMIC DNA]</scope>
    <source>
        <strain evidence="10">CGMCC 1.15420</strain>
    </source>
</reference>
<dbReference type="Gene3D" id="6.10.340.10">
    <property type="match status" value="1"/>
</dbReference>
<organism evidence="9 10">
    <name type="scientific">Paenibacillus aceti</name>
    <dbReference type="NCBI Taxonomy" id="1820010"/>
    <lineage>
        <taxon>Bacteria</taxon>
        <taxon>Bacillati</taxon>
        <taxon>Bacillota</taxon>
        <taxon>Bacilli</taxon>
        <taxon>Bacillales</taxon>
        <taxon>Paenibacillaceae</taxon>
        <taxon>Paenibacillus</taxon>
    </lineage>
</organism>
<feature type="domain" description="HAMP" evidence="8">
    <location>
        <begin position="307"/>
        <end position="359"/>
    </location>
</feature>
<feature type="transmembrane region" description="Helical" evidence="7">
    <location>
        <begin position="12"/>
        <end position="32"/>
    </location>
</feature>
<dbReference type="Pfam" id="PF06580">
    <property type="entry name" value="His_kinase"/>
    <property type="match status" value="1"/>
</dbReference>
<evidence type="ECO:0000313" key="9">
    <source>
        <dbReference type="EMBL" id="GGG11284.1"/>
    </source>
</evidence>
<dbReference type="SUPFAM" id="SSF55874">
    <property type="entry name" value="ATPase domain of HSP90 chaperone/DNA topoisomerase II/histidine kinase"/>
    <property type="match status" value="1"/>
</dbReference>
<evidence type="ECO:0000313" key="10">
    <source>
        <dbReference type="Proteomes" id="UP000608420"/>
    </source>
</evidence>
<accession>A0ABQ1W2N5</accession>
<keyword evidence="7" id="KW-0812">Transmembrane</keyword>
<dbReference type="GO" id="GO:0016301">
    <property type="term" value="F:kinase activity"/>
    <property type="evidence" value="ECO:0007669"/>
    <property type="project" value="UniProtKB-KW"/>
</dbReference>
<evidence type="ECO:0000256" key="1">
    <source>
        <dbReference type="ARBA" id="ARBA00004651"/>
    </source>
</evidence>
<keyword evidence="2" id="KW-1003">Cell membrane</keyword>
<dbReference type="InterPro" id="IPR036890">
    <property type="entry name" value="HATPase_C_sf"/>
</dbReference>
<dbReference type="InterPro" id="IPR050640">
    <property type="entry name" value="Bact_2-comp_sensor_kinase"/>
</dbReference>
<dbReference type="Proteomes" id="UP000608420">
    <property type="component" value="Unassembled WGS sequence"/>
</dbReference>
<dbReference type="Gene3D" id="3.30.565.10">
    <property type="entry name" value="Histidine kinase-like ATPase, C-terminal domain"/>
    <property type="match status" value="1"/>
</dbReference>
<dbReference type="RefSeq" id="WP_120464380.1">
    <property type="nucleotide sequence ID" value="NZ_BMIW01000031.1"/>
</dbReference>
<keyword evidence="7" id="KW-1133">Transmembrane helix</keyword>
<evidence type="ECO:0000256" key="4">
    <source>
        <dbReference type="ARBA" id="ARBA00022679"/>
    </source>
</evidence>
<keyword evidence="5 9" id="KW-0418">Kinase</keyword>
<dbReference type="Pfam" id="PF02518">
    <property type="entry name" value="HATPase_c"/>
    <property type="match status" value="1"/>
</dbReference>
<name>A0ABQ1W2N5_9BACL</name>
<keyword evidence="3" id="KW-0597">Phosphoprotein</keyword>
<comment type="subcellular location">
    <subcellularLocation>
        <location evidence="1">Cell membrane</location>
        <topology evidence="1">Multi-pass membrane protein</topology>
    </subcellularLocation>
</comment>
<keyword evidence="10" id="KW-1185">Reference proteome</keyword>
<protein>
    <submittedName>
        <fullName evidence="9">Two-component sensor kinase</fullName>
    </submittedName>
</protein>
<evidence type="ECO:0000256" key="5">
    <source>
        <dbReference type="ARBA" id="ARBA00022777"/>
    </source>
</evidence>
<comment type="caution">
    <text evidence="9">The sequence shown here is derived from an EMBL/GenBank/DDBJ whole genome shotgun (WGS) entry which is preliminary data.</text>
</comment>
<proteinExistence type="predicted"/>
<dbReference type="EMBL" id="BMIW01000031">
    <property type="protein sequence ID" value="GGG11284.1"/>
    <property type="molecule type" value="Genomic_DNA"/>
</dbReference>